<sequence>MRCQASFKNWAMLLLLALTVAGCTTVGKWTGRETTVTLRIHGANDVNPNEDGRASPVILNIFELENDRQFDQEEFIALFQSAKEVLGRDLVKTYKLKELTPGELREETFTFDKRTHYIGVMAEYIRYDDASTKVVFQIDQNTSNKLDLFVDRLGMRIKD</sequence>
<dbReference type="HOGENOM" id="CLU_092347_1_0_6"/>
<dbReference type="Proteomes" id="UP000000238">
    <property type="component" value="Chromosome"/>
</dbReference>
<dbReference type="STRING" id="349521.HCH_04301"/>
<dbReference type="InterPro" id="IPR017734">
    <property type="entry name" value="T6SS_SciN"/>
</dbReference>
<dbReference type="KEGG" id="hch:HCH_04301"/>
<dbReference type="OrthoDB" id="5471061at2"/>
<evidence type="ECO:0000313" key="2">
    <source>
        <dbReference type="Proteomes" id="UP000000238"/>
    </source>
</evidence>
<dbReference type="AlphaFoldDB" id="Q2SEB6"/>
<accession>Q2SEB6</accession>
<protein>
    <submittedName>
        <fullName evidence="1">Uncharacterized protein conserved in bacteria</fullName>
    </submittedName>
</protein>
<proteinExistence type="predicted"/>
<dbReference type="PANTHER" id="PTHR37625">
    <property type="entry name" value="OUTER MEMBRANE LIPOPROTEIN-RELATED"/>
    <property type="match status" value="1"/>
</dbReference>
<name>Q2SEB6_HAHCH</name>
<dbReference type="InterPro" id="IPR038706">
    <property type="entry name" value="Type_VI_SciN-like_sf"/>
</dbReference>
<dbReference type="Gene3D" id="2.60.40.4150">
    <property type="entry name" value="Type VI secretion system, lipoprotein SciN"/>
    <property type="match status" value="1"/>
</dbReference>
<dbReference type="EMBL" id="CP000155">
    <property type="protein sequence ID" value="ABC31008.1"/>
    <property type="molecule type" value="Genomic_DNA"/>
</dbReference>
<gene>
    <name evidence="1" type="ordered locus">HCH_04301</name>
</gene>
<dbReference type="eggNOG" id="COG3521">
    <property type="taxonomic scope" value="Bacteria"/>
</dbReference>
<keyword evidence="2" id="KW-1185">Reference proteome</keyword>
<organism evidence="1 2">
    <name type="scientific">Hahella chejuensis (strain KCTC 2396)</name>
    <dbReference type="NCBI Taxonomy" id="349521"/>
    <lineage>
        <taxon>Bacteria</taxon>
        <taxon>Pseudomonadati</taxon>
        <taxon>Pseudomonadota</taxon>
        <taxon>Gammaproteobacteria</taxon>
        <taxon>Oceanospirillales</taxon>
        <taxon>Hahellaceae</taxon>
        <taxon>Hahella</taxon>
    </lineage>
</organism>
<dbReference type="PROSITE" id="PS51257">
    <property type="entry name" value="PROKAR_LIPOPROTEIN"/>
    <property type="match status" value="1"/>
</dbReference>
<dbReference type="PANTHER" id="PTHR37625:SF4">
    <property type="entry name" value="OUTER MEMBRANE LIPOPROTEIN"/>
    <property type="match status" value="1"/>
</dbReference>
<reference evidence="1 2" key="1">
    <citation type="journal article" date="2005" name="Nucleic Acids Res.">
        <title>Genomic blueprint of Hahella chejuensis, a marine microbe producing an algicidal agent.</title>
        <authorList>
            <person name="Jeong H."/>
            <person name="Yim J.H."/>
            <person name="Lee C."/>
            <person name="Choi S.-H."/>
            <person name="Park Y.K."/>
            <person name="Yoon S.H."/>
            <person name="Hur C.-G."/>
            <person name="Kang H.-Y."/>
            <person name="Kim D."/>
            <person name="Lee H.H."/>
            <person name="Park K.H."/>
            <person name="Park S.-H."/>
            <person name="Park H.-S."/>
            <person name="Lee H.K."/>
            <person name="Oh T.K."/>
            <person name="Kim J.F."/>
        </authorList>
    </citation>
    <scope>NUCLEOTIDE SEQUENCE [LARGE SCALE GENOMIC DNA]</scope>
    <source>
        <strain evidence="1 2">KCTC 2396</strain>
    </source>
</reference>
<dbReference type="Pfam" id="PF12790">
    <property type="entry name" value="T6SS-SciN"/>
    <property type="match status" value="1"/>
</dbReference>
<dbReference type="NCBIfam" id="TIGR03352">
    <property type="entry name" value="VI_chp_3"/>
    <property type="match status" value="1"/>
</dbReference>
<evidence type="ECO:0000313" key="1">
    <source>
        <dbReference type="EMBL" id="ABC31008.1"/>
    </source>
</evidence>